<dbReference type="PANTHER" id="PTHR48465:SF1">
    <property type="entry name" value="PROTEIN SSUH2 HOMOLOG"/>
    <property type="match status" value="1"/>
</dbReference>
<name>A0ABT6P8B2_9BACT</name>
<dbReference type="PANTHER" id="PTHR48465">
    <property type="entry name" value="PROTEIN SSUH2 HOMOLOG"/>
    <property type="match status" value="1"/>
</dbReference>
<evidence type="ECO:0008006" key="3">
    <source>
        <dbReference type="Google" id="ProtNLM"/>
    </source>
</evidence>
<dbReference type="Proteomes" id="UP001160301">
    <property type="component" value="Unassembled WGS sequence"/>
</dbReference>
<dbReference type="EMBL" id="JARZHI010000096">
    <property type="protein sequence ID" value="MDI1436866.1"/>
    <property type="molecule type" value="Genomic_DNA"/>
</dbReference>
<sequence>MNDAPDATSPPAPGALALEDARLLLEQHARTTTWGRRGLAARLDVTSFERSGAFDVVFQSYTETRVPEETYEAYVGAPVDGPANGRAPGAWEIVLQMPPLFTFDERIAVRVPHTDEVRTCFGCRGDGRVTCSSCTGSGRVTCSSCGGGGQTTETRTITETDAQGNPSTRTETYSSTCLGCGGSGRVTCGTCSGRGQVTCSSCGGVGRLCHFRRVHVRWATRKNSRQIEKTDLPDELVGLAGGEVIHNEEEARIEPGRGGEGGGGPYRGAFTRVNADVEAAADALIASHVFPENEKLHGQRLVVRAVPVYEARYRWGKETRTFWVFGTDRRVHAPGYPLSRWRVGGVVLGVVAVPGVLVGANMAGEAASPPQASVEAWVPPANPLPMPMPAPLEKAPGPKPIVDVGEVPFEVRTDPPGMEVFVEGARRGVSPLWIRIPAGELGPCGPGQRCEVGRCALRPRVPSGRREAVCEPITNVEIRGADGGVSIVQPLVPSNGELVEVRNGTLTITPIERIR</sequence>
<protein>
    <recommendedName>
        <fullName evidence="3">CR-type domain-containing protein</fullName>
    </recommendedName>
</protein>
<proteinExistence type="predicted"/>
<dbReference type="RefSeq" id="WP_284721803.1">
    <property type="nucleotide sequence ID" value="NZ_JARZHI010000096.1"/>
</dbReference>
<evidence type="ECO:0000313" key="1">
    <source>
        <dbReference type="EMBL" id="MDI1436866.1"/>
    </source>
</evidence>
<organism evidence="1 2">
    <name type="scientific">Polyangium sorediatum</name>
    <dbReference type="NCBI Taxonomy" id="889274"/>
    <lineage>
        <taxon>Bacteria</taxon>
        <taxon>Pseudomonadati</taxon>
        <taxon>Myxococcota</taxon>
        <taxon>Polyangia</taxon>
        <taxon>Polyangiales</taxon>
        <taxon>Polyangiaceae</taxon>
        <taxon>Polyangium</taxon>
    </lineage>
</organism>
<reference evidence="1 2" key="1">
    <citation type="submission" date="2023-04" db="EMBL/GenBank/DDBJ databases">
        <title>The genome sequence of Polyangium sorediatum DSM14670.</title>
        <authorList>
            <person name="Zhang X."/>
        </authorList>
    </citation>
    <scope>NUCLEOTIDE SEQUENCE [LARGE SCALE GENOMIC DNA]</scope>
    <source>
        <strain evidence="1 2">DSM 14670</strain>
    </source>
</reference>
<comment type="caution">
    <text evidence="1">The sequence shown here is derived from an EMBL/GenBank/DDBJ whole genome shotgun (WGS) entry which is preliminary data.</text>
</comment>
<dbReference type="InterPro" id="IPR052789">
    <property type="entry name" value="SSUH2_homolog"/>
</dbReference>
<accession>A0ABT6P8B2</accession>
<evidence type="ECO:0000313" key="2">
    <source>
        <dbReference type="Proteomes" id="UP001160301"/>
    </source>
</evidence>
<keyword evidence="2" id="KW-1185">Reference proteome</keyword>
<gene>
    <name evidence="1" type="ORF">QHF89_45595</name>
</gene>